<dbReference type="InterPro" id="IPR025614">
    <property type="entry name" value="Cell_morpho_N"/>
</dbReference>
<dbReference type="KEGG" id="cput:CONPUDRAFT_156972"/>
<name>A0A5M3MFH9_CONPW</name>
<dbReference type="EMBL" id="JH711583">
    <property type="protein sequence ID" value="EIW77787.1"/>
    <property type="molecule type" value="Genomic_DNA"/>
</dbReference>
<keyword evidence="4" id="KW-1185">Reference proteome</keyword>
<dbReference type="AlphaFoldDB" id="A0A5M3MFH9"/>
<proteinExistence type="predicted"/>
<dbReference type="GeneID" id="19203678"/>
<evidence type="ECO:0000256" key="1">
    <source>
        <dbReference type="SAM" id="MobiDB-lite"/>
    </source>
</evidence>
<gene>
    <name evidence="3" type="ORF">CONPUDRAFT_156972</name>
</gene>
<accession>A0A5M3MFH9</accession>
<protein>
    <recommendedName>
        <fullName evidence="2">Cell morphogenesis protein N-terminal domain-containing protein</fullName>
    </recommendedName>
</protein>
<evidence type="ECO:0000259" key="2">
    <source>
        <dbReference type="Pfam" id="PF14222"/>
    </source>
</evidence>
<reference evidence="4" key="1">
    <citation type="journal article" date="2012" name="Science">
        <title>The Paleozoic origin of enzymatic lignin decomposition reconstructed from 31 fungal genomes.</title>
        <authorList>
            <person name="Floudas D."/>
            <person name="Binder M."/>
            <person name="Riley R."/>
            <person name="Barry K."/>
            <person name="Blanchette R.A."/>
            <person name="Henrissat B."/>
            <person name="Martinez A.T."/>
            <person name="Otillar R."/>
            <person name="Spatafora J.W."/>
            <person name="Yadav J.S."/>
            <person name="Aerts A."/>
            <person name="Benoit I."/>
            <person name="Boyd A."/>
            <person name="Carlson A."/>
            <person name="Copeland A."/>
            <person name="Coutinho P.M."/>
            <person name="de Vries R.P."/>
            <person name="Ferreira P."/>
            <person name="Findley K."/>
            <person name="Foster B."/>
            <person name="Gaskell J."/>
            <person name="Glotzer D."/>
            <person name="Gorecki P."/>
            <person name="Heitman J."/>
            <person name="Hesse C."/>
            <person name="Hori C."/>
            <person name="Igarashi K."/>
            <person name="Jurgens J.A."/>
            <person name="Kallen N."/>
            <person name="Kersten P."/>
            <person name="Kohler A."/>
            <person name="Kuees U."/>
            <person name="Kumar T.K.A."/>
            <person name="Kuo A."/>
            <person name="LaButti K."/>
            <person name="Larrondo L.F."/>
            <person name="Lindquist E."/>
            <person name="Ling A."/>
            <person name="Lombard V."/>
            <person name="Lucas S."/>
            <person name="Lundell T."/>
            <person name="Martin R."/>
            <person name="McLaughlin D.J."/>
            <person name="Morgenstern I."/>
            <person name="Morin E."/>
            <person name="Murat C."/>
            <person name="Nagy L.G."/>
            <person name="Nolan M."/>
            <person name="Ohm R.A."/>
            <person name="Patyshakuliyeva A."/>
            <person name="Rokas A."/>
            <person name="Ruiz-Duenas F.J."/>
            <person name="Sabat G."/>
            <person name="Salamov A."/>
            <person name="Samejima M."/>
            <person name="Schmutz J."/>
            <person name="Slot J.C."/>
            <person name="St John F."/>
            <person name="Stenlid J."/>
            <person name="Sun H."/>
            <person name="Sun S."/>
            <person name="Syed K."/>
            <person name="Tsang A."/>
            <person name="Wiebenga A."/>
            <person name="Young D."/>
            <person name="Pisabarro A."/>
            <person name="Eastwood D.C."/>
            <person name="Martin F."/>
            <person name="Cullen D."/>
            <person name="Grigoriev I.V."/>
            <person name="Hibbett D.S."/>
        </authorList>
    </citation>
    <scope>NUCLEOTIDE SEQUENCE [LARGE SCALE GENOMIC DNA]</scope>
    <source>
        <strain evidence="4">RWD-64-598 SS2</strain>
    </source>
</reference>
<dbReference type="OrthoDB" id="6287725at2759"/>
<organism evidence="3 4">
    <name type="scientific">Coniophora puteana (strain RWD-64-598)</name>
    <name type="common">Brown rot fungus</name>
    <dbReference type="NCBI Taxonomy" id="741705"/>
    <lineage>
        <taxon>Eukaryota</taxon>
        <taxon>Fungi</taxon>
        <taxon>Dikarya</taxon>
        <taxon>Basidiomycota</taxon>
        <taxon>Agaricomycotina</taxon>
        <taxon>Agaricomycetes</taxon>
        <taxon>Agaricomycetidae</taxon>
        <taxon>Boletales</taxon>
        <taxon>Coniophorineae</taxon>
        <taxon>Coniophoraceae</taxon>
        <taxon>Coniophora</taxon>
    </lineage>
</organism>
<sequence>MCYVPLKVWPPEAFEEGLELMVSVAKAFENTYCLRCKVVLAEILTRSHHGEGKTAQAKWDKATEKTHSRVKDMMAKP</sequence>
<comment type="caution">
    <text evidence="3">The sequence shown here is derived from an EMBL/GenBank/DDBJ whole genome shotgun (WGS) entry which is preliminary data.</text>
</comment>
<feature type="region of interest" description="Disordered" evidence="1">
    <location>
        <begin position="54"/>
        <end position="77"/>
    </location>
</feature>
<dbReference type="Proteomes" id="UP000053558">
    <property type="component" value="Unassembled WGS sequence"/>
</dbReference>
<dbReference type="RefSeq" id="XP_007772132.1">
    <property type="nucleotide sequence ID" value="XM_007773942.1"/>
</dbReference>
<dbReference type="Pfam" id="PF14222">
    <property type="entry name" value="MOR2-PAG1_N"/>
    <property type="match status" value="1"/>
</dbReference>
<evidence type="ECO:0000313" key="4">
    <source>
        <dbReference type="Proteomes" id="UP000053558"/>
    </source>
</evidence>
<feature type="domain" description="Cell morphogenesis protein N-terminal" evidence="2">
    <location>
        <begin position="1"/>
        <end position="77"/>
    </location>
</feature>
<evidence type="ECO:0000313" key="3">
    <source>
        <dbReference type="EMBL" id="EIW77787.1"/>
    </source>
</evidence>